<evidence type="ECO:0000259" key="9">
    <source>
        <dbReference type="PROSITE" id="PS50986"/>
    </source>
</evidence>
<evidence type="ECO:0000256" key="4">
    <source>
        <dbReference type="ARBA" id="ARBA00022989"/>
    </source>
</evidence>
<evidence type="ECO:0000256" key="7">
    <source>
        <dbReference type="SAM" id="MobiDB-lite"/>
    </source>
</evidence>
<dbReference type="EMBL" id="CALNXI010005358">
    <property type="protein sequence ID" value="CAH3197554.1"/>
    <property type="molecule type" value="Genomic_DNA"/>
</dbReference>
<evidence type="ECO:0000256" key="6">
    <source>
        <dbReference type="ARBA" id="ARBA00023180"/>
    </source>
</evidence>
<sequence>KITDRFFVRKPARYSSKMHSTGFHGVFLSSILVAFLLYCVSAVDEAYQCPYNIHVQKGQIIKAKQSVDNGARFLKHTSVYDARECHQLCCERKYCDLAQMQYKNSSNEFYIMQVEKICYMFHCGIPSRCFFEEHDHYATITYERPDEELSGLDSDDDNEYKKASVKVNKPSWKSQQPPPHKDSLFLLLNSIDKSDEEEDLGSEPYKAPKKNQQPVKDNQESEEHKDLHGSWNTKSESKNVDDHASQKFKEFEKSRDHFKKTEGPVYQEVVKNLEAPTEQVRVKTRKPVVVEVMKVTEKSKVQPPTEKDTDAELEMKLEELTPTEQQPELKTNPPATFHHWREFVDNNPNFPYTIPVNEESTPKRTRITTQYPTTERITTTKTTVKTEPRKTTVKTKKPKPKSHKAFLKTFPTKMKPTKCPAKGKKKARKVKVKTAVSLSNPKTNLKVLLSVHSQTLQANILHLDQKASTSFKILEVPLQNKNVSDVVVIETQHLKIIENKAVLPLAIFLILAILLLFAVALRLRIVKSKLKRRAFATDDADYLINGMYL</sequence>
<keyword evidence="11" id="KW-1185">Reference proteome</keyword>
<evidence type="ECO:0000256" key="3">
    <source>
        <dbReference type="ARBA" id="ARBA00022729"/>
    </source>
</evidence>
<keyword evidence="2 8" id="KW-0812">Transmembrane</keyword>
<keyword evidence="4 8" id="KW-1133">Transmembrane helix</keyword>
<feature type="compositionally biased region" description="Basic and acidic residues" evidence="7">
    <location>
        <begin position="235"/>
        <end position="255"/>
    </location>
</feature>
<comment type="caution">
    <text evidence="10">The sequence shown here is derived from an EMBL/GenBank/DDBJ whole genome shotgun (WGS) entry which is preliminary data.</text>
</comment>
<protein>
    <recommendedName>
        <fullName evidence="9">MANSC domain-containing protein</fullName>
    </recommendedName>
</protein>
<evidence type="ECO:0000313" key="10">
    <source>
        <dbReference type="EMBL" id="CAH3197554.1"/>
    </source>
</evidence>
<feature type="non-terminal residue" evidence="10">
    <location>
        <position position="1"/>
    </location>
</feature>
<feature type="compositionally biased region" description="Acidic residues" evidence="7">
    <location>
        <begin position="147"/>
        <end position="158"/>
    </location>
</feature>
<evidence type="ECO:0000313" key="11">
    <source>
        <dbReference type="Proteomes" id="UP001159427"/>
    </source>
</evidence>
<reference evidence="10 11" key="1">
    <citation type="submission" date="2022-05" db="EMBL/GenBank/DDBJ databases">
        <authorList>
            <consortium name="Genoscope - CEA"/>
            <person name="William W."/>
        </authorList>
    </citation>
    <scope>NUCLEOTIDE SEQUENCE [LARGE SCALE GENOMIC DNA]</scope>
</reference>
<dbReference type="Pfam" id="PF07502">
    <property type="entry name" value="MANEC"/>
    <property type="match status" value="1"/>
</dbReference>
<dbReference type="PANTHER" id="PTHR46876">
    <property type="entry name" value="LOW-DENSITY LIPOPROTEIN RECEPTOR-RELATED PROTEIN 11"/>
    <property type="match status" value="1"/>
</dbReference>
<keyword evidence="3" id="KW-0732">Signal</keyword>
<evidence type="ECO:0000256" key="1">
    <source>
        <dbReference type="ARBA" id="ARBA00004479"/>
    </source>
</evidence>
<feature type="region of interest" description="Disordered" evidence="7">
    <location>
        <begin position="147"/>
        <end position="180"/>
    </location>
</feature>
<feature type="domain" description="MANSC" evidence="9">
    <location>
        <begin position="55"/>
        <end position="140"/>
    </location>
</feature>
<keyword evidence="5 8" id="KW-0472">Membrane</keyword>
<evidence type="ECO:0000256" key="5">
    <source>
        <dbReference type="ARBA" id="ARBA00023136"/>
    </source>
</evidence>
<dbReference type="InterPro" id="IPR011106">
    <property type="entry name" value="MANSC_N"/>
</dbReference>
<feature type="compositionally biased region" description="Basic and acidic residues" evidence="7">
    <location>
        <begin position="217"/>
        <end position="228"/>
    </location>
</feature>
<evidence type="ECO:0000256" key="8">
    <source>
        <dbReference type="SAM" id="Phobius"/>
    </source>
</evidence>
<dbReference type="PANTHER" id="PTHR46876:SF1">
    <property type="entry name" value="LOW-DENSITY LIPOPROTEIN RECEPTOR-RELATED PROTEIN 11"/>
    <property type="match status" value="1"/>
</dbReference>
<gene>
    <name evidence="10" type="ORF">PEVE_00034939</name>
</gene>
<keyword evidence="6" id="KW-0325">Glycoprotein</keyword>
<dbReference type="PROSITE" id="PS50986">
    <property type="entry name" value="MANSC"/>
    <property type="match status" value="1"/>
</dbReference>
<dbReference type="SMART" id="SM00765">
    <property type="entry name" value="MANEC"/>
    <property type="match status" value="1"/>
</dbReference>
<accession>A0ABN8T217</accession>
<proteinExistence type="predicted"/>
<dbReference type="InterPro" id="IPR013980">
    <property type="entry name" value="MANSC_dom"/>
</dbReference>
<feature type="region of interest" description="Disordered" evidence="7">
    <location>
        <begin position="196"/>
        <end position="255"/>
    </location>
</feature>
<organism evidence="10 11">
    <name type="scientific">Porites evermanni</name>
    <dbReference type="NCBI Taxonomy" id="104178"/>
    <lineage>
        <taxon>Eukaryota</taxon>
        <taxon>Metazoa</taxon>
        <taxon>Cnidaria</taxon>
        <taxon>Anthozoa</taxon>
        <taxon>Hexacorallia</taxon>
        <taxon>Scleractinia</taxon>
        <taxon>Fungiina</taxon>
        <taxon>Poritidae</taxon>
        <taxon>Porites</taxon>
    </lineage>
</organism>
<name>A0ABN8T217_9CNID</name>
<evidence type="ECO:0000256" key="2">
    <source>
        <dbReference type="ARBA" id="ARBA00022692"/>
    </source>
</evidence>
<feature type="transmembrane region" description="Helical" evidence="8">
    <location>
        <begin position="501"/>
        <end position="523"/>
    </location>
</feature>
<dbReference type="Proteomes" id="UP001159427">
    <property type="component" value="Unassembled WGS sequence"/>
</dbReference>
<comment type="subcellular location">
    <subcellularLocation>
        <location evidence="1">Membrane</location>
        <topology evidence="1">Single-pass type I membrane protein</topology>
    </subcellularLocation>
</comment>